<dbReference type="Proteomes" id="UP000297972">
    <property type="component" value="Unassembled WGS sequence"/>
</dbReference>
<keyword evidence="1" id="KW-0472">Membrane</keyword>
<keyword evidence="1" id="KW-0812">Transmembrane</keyword>
<dbReference type="AlphaFoldDB" id="A0A4Z1CRR1"/>
<proteinExistence type="predicted"/>
<evidence type="ECO:0000313" key="3">
    <source>
        <dbReference type="Proteomes" id="UP000297972"/>
    </source>
</evidence>
<evidence type="ECO:0000313" key="2">
    <source>
        <dbReference type="EMBL" id="TGN68023.1"/>
    </source>
</evidence>
<reference evidence="2 3" key="1">
    <citation type="submission" date="2019-03" db="EMBL/GenBank/DDBJ databases">
        <authorList>
            <person name="Li J."/>
        </authorList>
    </citation>
    <scope>NUCLEOTIDE SEQUENCE [LARGE SCALE GENOMIC DNA]</scope>
    <source>
        <strain evidence="2 3">3058</strain>
    </source>
</reference>
<name>A0A4Z1CRR1_9RHOB</name>
<comment type="caution">
    <text evidence="2">The sequence shown here is derived from an EMBL/GenBank/DDBJ whole genome shotgun (WGS) entry which is preliminary data.</text>
</comment>
<dbReference type="EMBL" id="SRPG01000015">
    <property type="protein sequence ID" value="TGN68023.1"/>
    <property type="molecule type" value="Genomic_DNA"/>
</dbReference>
<organism evidence="2 3">
    <name type="scientific">Paracoccus liaowanqingii</name>
    <dbReference type="NCBI Taxonomy" id="2560053"/>
    <lineage>
        <taxon>Bacteria</taxon>
        <taxon>Pseudomonadati</taxon>
        <taxon>Pseudomonadota</taxon>
        <taxon>Alphaproteobacteria</taxon>
        <taxon>Rhodobacterales</taxon>
        <taxon>Paracoccaceae</taxon>
        <taxon>Paracoccus</taxon>
    </lineage>
</organism>
<evidence type="ECO:0000256" key="1">
    <source>
        <dbReference type="SAM" id="Phobius"/>
    </source>
</evidence>
<accession>A0A4Z1CRR1</accession>
<protein>
    <submittedName>
        <fullName evidence="2">Uncharacterized protein</fullName>
    </submittedName>
</protein>
<sequence length="129" mass="14978">MKENKVLSHFIRRLIVDDVIENVNLKKGGCSIYHAQIGRKNRYESNFHNAEIEPKESIKIKPNTVAYAHLLWVYILTSNSAALIGLIAEIIQTNDHQKKIDEYIPVYMRNKIKEMGIDVEMITKKIKLK</sequence>
<keyword evidence="3" id="KW-1185">Reference proteome</keyword>
<gene>
    <name evidence="2" type="ORF">E4L95_02930</name>
</gene>
<keyword evidence="1" id="KW-1133">Transmembrane helix</keyword>
<feature type="transmembrane region" description="Helical" evidence="1">
    <location>
        <begin position="71"/>
        <end position="91"/>
    </location>
</feature>